<dbReference type="AlphaFoldDB" id="A0A3N9UIA7"/>
<accession>A0A3N9UIA7</accession>
<gene>
    <name evidence="2" type="ORF">EBB45_04245</name>
</gene>
<evidence type="ECO:0000313" key="3">
    <source>
        <dbReference type="Proteomes" id="UP000274033"/>
    </source>
</evidence>
<reference evidence="2 3" key="1">
    <citation type="journal article" date="2013" name="J. Microbiol.">
        <title>Lysinibacillus chungkukjangi sp. nov., isolated from Chungkukjang, Korean fermented soybean food.</title>
        <authorList>
            <person name="Kim S.J."/>
            <person name="Jang Y.H."/>
            <person name="Hamada M."/>
            <person name="Ahn J.H."/>
            <person name="Weon H.Y."/>
            <person name="Suzuki K."/>
            <person name="Whang K.S."/>
            <person name="Kwon S.W."/>
        </authorList>
    </citation>
    <scope>NUCLEOTIDE SEQUENCE [LARGE SCALE GENOMIC DNA]</scope>
    <source>
        <strain evidence="2 3">MCCC 1A12701</strain>
    </source>
</reference>
<dbReference type="Proteomes" id="UP000274033">
    <property type="component" value="Unassembled WGS sequence"/>
</dbReference>
<organism evidence="2 3">
    <name type="scientific">Lysinibacillus composti</name>
    <dbReference type="NCBI Taxonomy" id="720633"/>
    <lineage>
        <taxon>Bacteria</taxon>
        <taxon>Bacillati</taxon>
        <taxon>Bacillota</taxon>
        <taxon>Bacilli</taxon>
        <taxon>Bacillales</taxon>
        <taxon>Bacillaceae</taxon>
        <taxon>Lysinibacillus</taxon>
    </lineage>
</organism>
<protein>
    <submittedName>
        <fullName evidence="2">Uncharacterized protein</fullName>
    </submittedName>
</protein>
<name>A0A3N9UIA7_9BACI</name>
<feature type="region of interest" description="Disordered" evidence="1">
    <location>
        <begin position="47"/>
        <end position="67"/>
    </location>
</feature>
<keyword evidence="3" id="KW-1185">Reference proteome</keyword>
<sequence length="67" mass="7927">MTNHDQFELFVSSNNKKQEKEQISNVTHLAKRRHQNNEEFAAEFNAKHEPINQNTMKNLLKDQMDGE</sequence>
<dbReference type="EMBL" id="RRCT01000002">
    <property type="protein sequence ID" value="RQW75833.1"/>
    <property type="molecule type" value="Genomic_DNA"/>
</dbReference>
<evidence type="ECO:0000256" key="1">
    <source>
        <dbReference type="SAM" id="MobiDB-lite"/>
    </source>
</evidence>
<evidence type="ECO:0000313" key="2">
    <source>
        <dbReference type="EMBL" id="RQW75833.1"/>
    </source>
</evidence>
<proteinExistence type="predicted"/>
<feature type="region of interest" description="Disordered" evidence="1">
    <location>
        <begin position="1"/>
        <end position="21"/>
    </location>
</feature>
<dbReference type="RefSeq" id="WP_124762970.1">
    <property type="nucleotide sequence ID" value="NZ_JAFBDY010000002.1"/>
</dbReference>
<comment type="caution">
    <text evidence="2">The sequence shown here is derived from an EMBL/GenBank/DDBJ whole genome shotgun (WGS) entry which is preliminary data.</text>
</comment>